<gene>
    <name evidence="1" type="ORF">A6J77_001850</name>
</gene>
<protein>
    <submittedName>
        <fullName evidence="1">Uncharacterized protein</fullName>
    </submittedName>
</protein>
<dbReference type="EMBL" id="NBTM02000001">
    <property type="protein sequence ID" value="PNL91058.1"/>
    <property type="molecule type" value="Genomic_DNA"/>
</dbReference>
<dbReference type="Proteomes" id="UP000192813">
    <property type="component" value="Unassembled WGS sequence"/>
</dbReference>
<comment type="caution">
    <text evidence="1">The sequence shown here is derived from an EMBL/GenBank/DDBJ whole genome shotgun (WGS) entry which is preliminary data.</text>
</comment>
<sequence>MACKPFFDKKMVTHYGSNKCYLGIYPFPKTILTFEDKGAVLGSGKGPYNFPMIQKFLMT</sequence>
<organism evidence="1 2">
    <name type="scientific">Aerococcus viridans</name>
    <dbReference type="NCBI Taxonomy" id="1377"/>
    <lineage>
        <taxon>Bacteria</taxon>
        <taxon>Bacillati</taxon>
        <taxon>Bacillota</taxon>
        <taxon>Bacilli</taxon>
        <taxon>Lactobacillales</taxon>
        <taxon>Aerococcaceae</taxon>
        <taxon>Aerococcus</taxon>
    </lineage>
</organism>
<evidence type="ECO:0000313" key="1">
    <source>
        <dbReference type="EMBL" id="PNL91058.1"/>
    </source>
</evidence>
<evidence type="ECO:0000313" key="2">
    <source>
        <dbReference type="Proteomes" id="UP000192813"/>
    </source>
</evidence>
<accession>A0A2J9PL46</accession>
<proteinExistence type="predicted"/>
<dbReference type="AlphaFoldDB" id="A0A2J9PL46"/>
<reference evidence="2" key="1">
    <citation type="submission" date="2017-12" db="EMBL/GenBank/DDBJ databases">
        <title>FDA dAtabase for Regulatory Grade micrObial Sequences (FDA-ARGOS): Supporting development and validation of Infectious Disease Dx tests.</title>
        <authorList>
            <person name="Hoffmann M."/>
            <person name="Allard M."/>
            <person name="Evans P."/>
            <person name="Brown E."/>
            <person name="Tallon L."/>
            <person name="Sadzewicz L."/>
            <person name="Sengamalay N."/>
            <person name="Ott S."/>
            <person name="Godinez A."/>
            <person name="Nagaraj S."/>
            <person name="Vavikolanu K."/>
            <person name="Aluvathingal J."/>
            <person name="Nadendla S."/>
            <person name="Sichtig H."/>
        </authorList>
    </citation>
    <scope>NUCLEOTIDE SEQUENCE [LARGE SCALE GENOMIC DNA]</scope>
    <source>
        <strain evidence="2">FDAARGOS_249</strain>
    </source>
</reference>
<name>A0A2J9PL46_9LACT</name>